<dbReference type="Proteomes" id="UP001183629">
    <property type="component" value="Unassembled WGS sequence"/>
</dbReference>
<name>A0AAE3ZKQ1_9ACTN</name>
<dbReference type="InterPro" id="IPR006680">
    <property type="entry name" value="Amidohydro-rel"/>
</dbReference>
<evidence type="ECO:0000256" key="1">
    <source>
        <dbReference type="ARBA" id="ARBA00022801"/>
    </source>
</evidence>
<accession>A0AAE3ZKQ1</accession>
<dbReference type="InterPro" id="IPR050287">
    <property type="entry name" value="MTA/SAH_deaminase"/>
</dbReference>
<dbReference type="PANTHER" id="PTHR43794">
    <property type="entry name" value="AMINOHYDROLASE SSNA-RELATED"/>
    <property type="match status" value="1"/>
</dbReference>
<dbReference type="AlphaFoldDB" id="A0AAE3ZKQ1"/>
<gene>
    <name evidence="3" type="ORF">J2S44_000731</name>
</gene>
<organism evidence="3 4">
    <name type="scientific">Catenuloplanes niger</name>
    <dbReference type="NCBI Taxonomy" id="587534"/>
    <lineage>
        <taxon>Bacteria</taxon>
        <taxon>Bacillati</taxon>
        <taxon>Actinomycetota</taxon>
        <taxon>Actinomycetes</taxon>
        <taxon>Micromonosporales</taxon>
        <taxon>Micromonosporaceae</taxon>
        <taxon>Catenuloplanes</taxon>
    </lineage>
</organism>
<dbReference type="SUPFAM" id="SSF51556">
    <property type="entry name" value="Metallo-dependent hydrolases"/>
    <property type="match status" value="1"/>
</dbReference>
<feature type="domain" description="Amidohydrolase-related" evidence="2">
    <location>
        <begin position="61"/>
        <end position="413"/>
    </location>
</feature>
<keyword evidence="4" id="KW-1185">Reference proteome</keyword>
<dbReference type="InterPro" id="IPR011059">
    <property type="entry name" value="Metal-dep_hydrolase_composite"/>
</dbReference>
<dbReference type="SUPFAM" id="SSF51338">
    <property type="entry name" value="Composite domain of metallo-dependent hydrolases"/>
    <property type="match status" value="1"/>
</dbReference>
<dbReference type="GO" id="GO:0016810">
    <property type="term" value="F:hydrolase activity, acting on carbon-nitrogen (but not peptide) bonds"/>
    <property type="evidence" value="ECO:0007669"/>
    <property type="project" value="InterPro"/>
</dbReference>
<evidence type="ECO:0000313" key="4">
    <source>
        <dbReference type="Proteomes" id="UP001183629"/>
    </source>
</evidence>
<dbReference type="PANTHER" id="PTHR43794:SF11">
    <property type="entry name" value="AMIDOHYDROLASE-RELATED DOMAIN-CONTAINING PROTEIN"/>
    <property type="match status" value="1"/>
</dbReference>
<dbReference type="EMBL" id="JAVDYC010000001">
    <property type="protein sequence ID" value="MDR7320481.1"/>
    <property type="molecule type" value="Genomic_DNA"/>
</dbReference>
<keyword evidence="1 3" id="KW-0378">Hydrolase</keyword>
<dbReference type="Gene3D" id="3.20.20.140">
    <property type="entry name" value="Metal-dependent hydrolases"/>
    <property type="match status" value="1"/>
</dbReference>
<reference evidence="3 4" key="1">
    <citation type="submission" date="2023-07" db="EMBL/GenBank/DDBJ databases">
        <title>Sequencing the genomes of 1000 actinobacteria strains.</title>
        <authorList>
            <person name="Klenk H.-P."/>
        </authorList>
    </citation>
    <scope>NUCLEOTIDE SEQUENCE [LARGE SCALE GENOMIC DNA]</scope>
    <source>
        <strain evidence="3 4">DSM 44711</strain>
    </source>
</reference>
<sequence>MTTENHPTTIIFRRGIVLTMEPGRAELYDTDVLVEDGRITAVGTGLEAPATALEIDAAGGILMPGMIDTHRHMWQTAQRGYGSDWTLTNYFYFYYINHVHAFRPEDVYAGNLLAALESMNAGVTTTVDWSHGLRTTAHADAAADALDRVPGRFVLAYGNHAQAPWEWSTTGEFRDFADRRGTTGLRTLQLAFDMSADPAFPERAVFDVARDLGLRITTHAGVWGGSDDAGLRRMADHGVLDDRITYVHTGSLSEDSYQRIAATGGHVSVATESESAAGQGYSPTRRLRRHGIRTSLSTDSSVLVSGDMFHAMRAALGADRALGHLEAHAAGGTVTDNELRASDVIRYATLGGAEAIGLDDRIGSITVGKRADLVLIKNDRNPAMFPIIHPAGHVVQQAGTGDVHTVLVDGRLVKKDGVLLLGARLAEARRLVADSVGRLRDGMDEAAWNAGLRPDRPDVELVHNPYHYGRNAE</sequence>
<protein>
    <submittedName>
        <fullName evidence="3">Cytosine/adenosine deaminase-related metal-dependent hydrolase</fullName>
    </submittedName>
</protein>
<evidence type="ECO:0000313" key="3">
    <source>
        <dbReference type="EMBL" id="MDR7320481.1"/>
    </source>
</evidence>
<evidence type="ECO:0000259" key="2">
    <source>
        <dbReference type="Pfam" id="PF01979"/>
    </source>
</evidence>
<comment type="caution">
    <text evidence="3">The sequence shown here is derived from an EMBL/GenBank/DDBJ whole genome shotgun (WGS) entry which is preliminary data.</text>
</comment>
<dbReference type="Gene3D" id="2.30.40.10">
    <property type="entry name" value="Urease, subunit C, domain 1"/>
    <property type="match status" value="1"/>
</dbReference>
<dbReference type="Pfam" id="PF01979">
    <property type="entry name" value="Amidohydro_1"/>
    <property type="match status" value="1"/>
</dbReference>
<dbReference type="InterPro" id="IPR032466">
    <property type="entry name" value="Metal_Hydrolase"/>
</dbReference>
<proteinExistence type="predicted"/>
<dbReference type="RefSeq" id="WP_310408999.1">
    <property type="nucleotide sequence ID" value="NZ_JAVDYC010000001.1"/>
</dbReference>